<sequence length="279" mass="30930">MSTVKTAQKPIKVKKCIAMLNCLQNSITENREFVRNIHDKIVEAMKQKNPEFPDESLDEDVACSEAPTVVDQETQVSIEELNESMEVDRTEELIPQPEAHNLQEEQPTNGLNVPSQIVSCSSQAVNGCPTPPPNVPSTNGVRKSKNRSQFDPSVVIKVEDSGSDDSSHSEEAKVENLVHKMMAPFSAPLNHASPKAFLHYVVIENLPIRTTADEVVNELFIGLIGISREDVTGITVHNEKTESIAQIYFKDLKHVQRILVFSGKLVYKGRVITSKIGMS</sequence>
<proteinExistence type="predicted"/>
<dbReference type="EMBL" id="GDHC01004783">
    <property type="protein sequence ID" value="JAQ13846.1"/>
    <property type="molecule type" value="Transcribed_RNA"/>
</dbReference>
<name>A0A146M512_LYGHE</name>
<gene>
    <name evidence="2" type="ORF">g.50156</name>
</gene>
<evidence type="ECO:0000256" key="1">
    <source>
        <dbReference type="SAM" id="MobiDB-lite"/>
    </source>
</evidence>
<feature type="region of interest" description="Disordered" evidence="1">
    <location>
        <begin position="124"/>
        <end position="151"/>
    </location>
</feature>
<evidence type="ECO:0000313" key="2">
    <source>
        <dbReference type="EMBL" id="JAQ13846.1"/>
    </source>
</evidence>
<feature type="compositionally biased region" description="Polar residues" evidence="1">
    <location>
        <begin position="136"/>
        <end position="151"/>
    </location>
</feature>
<protein>
    <submittedName>
        <fullName evidence="2">Uncharacterized protein</fullName>
    </submittedName>
</protein>
<organism evidence="2">
    <name type="scientific">Lygus hesperus</name>
    <name type="common">Western plant bug</name>
    <dbReference type="NCBI Taxonomy" id="30085"/>
    <lineage>
        <taxon>Eukaryota</taxon>
        <taxon>Metazoa</taxon>
        <taxon>Ecdysozoa</taxon>
        <taxon>Arthropoda</taxon>
        <taxon>Hexapoda</taxon>
        <taxon>Insecta</taxon>
        <taxon>Pterygota</taxon>
        <taxon>Neoptera</taxon>
        <taxon>Paraneoptera</taxon>
        <taxon>Hemiptera</taxon>
        <taxon>Heteroptera</taxon>
        <taxon>Panheteroptera</taxon>
        <taxon>Cimicomorpha</taxon>
        <taxon>Miridae</taxon>
        <taxon>Mirini</taxon>
        <taxon>Lygus</taxon>
    </lineage>
</organism>
<dbReference type="AlphaFoldDB" id="A0A146M512"/>
<accession>A0A146M512</accession>
<reference evidence="2" key="1">
    <citation type="journal article" date="2016" name="Gigascience">
        <title>De novo construction of an expanded transcriptome assembly for the western tarnished plant bug, Lygus hesperus.</title>
        <authorList>
            <person name="Tassone E.E."/>
            <person name="Geib S.M."/>
            <person name="Hall B."/>
            <person name="Fabrick J.A."/>
            <person name="Brent C.S."/>
            <person name="Hull J.J."/>
        </authorList>
    </citation>
    <scope>NUCLEOTIDE SEQUENCE</scope>
</reference>